<dbReference type="Pfam" id="PF00917">
    <property type="entry name" value="MATH"/>
    <property type="match status" value="1"/>
</dbReference>
<evidence type="ECO:0000313" key="2">
    <source>
        <dbReference type="EMBL" id="GIY37839.1"/>
    </source>
</evidence>
<dbReference type="PROSITE" id="PS50097">
    <property type="entry name" value="BTB"/>
    <property type="match status" value="1"/>
</dbReference>
<protein>
    <submittedName>
        <fullName evidence="2">TD and POZ domain-containing protein 4</fullName>
    </submittedName>
</protein>
<reference evidence="2 3" key="1">
    <citation type="submission" date="2021-06" db="EMBL/GenBank/DDBJ databases">
        <title>Caerostris extrusa draft genome.</title>
        <authorList>
            <person name="Kono N."/>
            <person name="Arakawa K."/>
        </authorList>
    </citation>
    <scope>NUCLEOTIDE SEQUENCE [LARGE SCALE GENOMIC DNA]</scope>
</reference>
<dbReference type="Gene3D" id="2.60.210.10">
    <property type="entry name" value="Apoptosis, Tumor Necrosis Factor Receptor Associated Protein 2, Chain A"/>
    <property type="match status" value="2"/>
</dbReference>
<dbReference type="InterPro" id="IPR008974">
    <property type="entry name" value="TRAF-like"/>
</dbReference>
<dbReference type="Pfam" id="PF00651">
    <property type="entry name" value="BTB"/>
    <property type="match status" value="1"/>
</dbReference>
<dbReference type="InterPro" id="IPR011333">
    <property type="entry name" value="SKP1/BTB/POZ_sf"/>
</dbReference>
<dbReference type="InterPro" id="IPR000210">
    <property type="entry name" value="BTB/POZ_dom"/>
</dbReference>
<comment type="caution">
    <text evidence="2">The sequence shown here is derived from an EMBL/GenBank/DDBJ whole genome shotgun (WGS) entry which is preliminary data.</text>
</comment>
<organism evidence="2 3">
    <name type="scientific">Caerostris extrusa</name>
    <name type="common">Bark spider</name>
    <name type="synonym">Caerostris bankana</name>
    <dbReference type="NCBI Taxonomy" id="172846"/>
    <lineage>
        <taxon>Eukaryota</taxon>
        <taxon>Metazoa</taxon>
        <taxon>Ecdysozoa</taxon>
        <taxon>Arthropoda</taxon>
        <taxon>Chelicerata</taxon>
        <taxon>Arachnida</taxon>
        <taxon>Araneae</taxon>
        <taxon>Araneomorphae</taxon>
        <taxon>Entelegynae</taxon>
        <taxon>Araneoidea</taxon>
        <taxon>Araneidae</taxon>
        <taxon>Caerostris</taxon>
    </lineage>
</organism>
<gene>
    <name evidence="2" type="primary">Tdpoz4_36</name>
    <name evidence="2" type="ORF">CEXT_163361</name>
</gene>
<dbReference type="AlphaFoldDB" id="A0AAV4SXU3"/>
<name>A0AAV4SXU3_CAEEX</name>
<keyword evidence="3" id="KW-1185">Reference proteome</keyword>
<dbReference type="SUPFAM" id="SSF54695">
    <property type="entry name" value="POZ domain"/>
    <property type="match status" value="1"/>
</dbReference>
<evidence type="ECO:0000313" key="3">
    <source>
        <dbReference type="Proteomes" id="UP001054945"/>
    </source>
</evidence>
<dbReference type="Gene3D" id="1.25.40.420">
    <property type="match status" value="1"/>
</dbReference>
<dbReference type="SUPFAM" id="SSF49599">
    <property type="entry name" value="TRAF domain-like"/>
    <property type="match status" value="2"/>
</dbReference>
<accession>A0AAV4SXU3</accession>
<dbReference type="PANTHER" id="PTHR24413">
    <property type="entry name" value="SPECKLE-TYPE POZ PROTEIN"/>
    <property type="match status" value="1"/>
</dbReference>
<dbReference type="InterPro" id="IPR002083">
    <property type="entry name" value="MATH/TRAF_dom"/>
</dbReference>
<dbReference type="GO" id="GO:0030163">
    <property type="term" value="P:protein catabolic process"/>
    <property type="evidence" value="ECO:0007669"/>
    <property type="project" value="UniProtKB-ARBA"/>
</dbReference>
<dbReference type="Gene3D" id="3.30.710.10">
    <property type="entry name" value="Potassium Channel Kv1.1, Chain A"/>
    <property type="match status" value="1"/>
</dbReference>
<feature type="domain" description="BTB" evidence="1">
    <location>
        <begin position="329"/>
        <end position="394"/>
    </location>
</feature>
<dbReference type="Proteomes" id="UP001054945">
    <property type="component" value="Unassembled WGS sequence"/>
</dbReference>
<dbReference type="SMART" id="SM00225">
    <property type="entry name" value="BTB"/>
    <property type="match status" value="1"/>
</dbReference>
<evidence type="ECO:0000259" key="1">
    <source>
        <dbReference type="PROSITE" id="PS50097"/>
    </source>
</evidence>
<dbReference type="EMBL" id="BPLR01010222">
    <property type="protein sequence ID" value="GIY37839.1"/>
    <property type="molecule type" value="Genomic_DNA"/>
</dbReference>
<sequence>MEDKDNTTSVFTYIWTLENSPALLFSAPVESPVFQVESVEKTKWCLGIWTSKEDIYFYVQREKEDNGPDSIGIDFEIAVLSVDGSPLIEKIDKKEFKRSEYVKLEEFAKNDEVFAKRRKEFLPKDILTVRCRMWKSDTKVSSADLCFANTRLGIDRQTFLWTIREFSNFKVGQRKTHYLKSTAKTGPELYLTLFLTQKDGEEYVEVKVDRGFVEKKFFISGEISLLNVDGKVEYAREIEDWFSSPKRNFYEFEEFITIAKLMENKTSLLPNDVLCLKCVFEICLGEVSSHIEYIFADNEQAALNKTETRMICCPLKKALIYLYENGLFSDVNLKSGSTSFAVHKNILGVRSAVLRATFENEPKGKNASKSIDIPDMDPDTLRRMLLYIYTDTMEDLLWDSAFNLYKAAHRYGLLALKKYCSAFLKAHFSISCACSALVLADEHHDEDLTQSVQEFMLEHDGEMFTSEEWKSFKLSNVQLAIETIEQIYLKRIQNSKSAVVSS</sequence>
<proteinExistence type="predicted"/>